<organism evidence="6 9">
    <name type="scientific">Pseudoalteromonas aurantia</name>
    <dbReference type="NCBI Taxonomy" id="43654"/>
    <lineage>
        <taxon>Bacteria</taxon>
        <taxon>Pseudomonadati</taxon>
        <taxon>Pseudomonadota</taxon>
        <taxon>Gammaproteobacteria</taxon>
        <taxon>Alteromonadales</taxon>
        <taxon>Pseudoalteromonadaceae</taxon>
        <taxon>Pseudoalteromonas</taxon>
    </lineage>
</organism>
<accession>A0A5S3VBK2</accession>
<proteinExistence type="predicted"/>
<evidence type="ECO:0000313" key="7">
    <source>
        <dbReference type="EMBL" id="TMO77600.1"/>
    </source>
</evidence>
<keyword evidence="2" id="KW-0812">Transmembrane</keyword>
<dbReference type="Pfam" id="PF06803">
    <property type="entry name" value="DUF1232"/>
    <property type="match status" value="1"/>
</dbReference>
<evidence type="ECO:0000259" key="5">
    <source>
        <dbReference type="Pfam" id="PF06803"/>
    </source>
</evidence>
<reference evidence="6" key="3">
    <citation type="submission" date="2019-09" db="EMBL/GenBank/DDBJ databases">
        <title>Co-occurence of chitin degradation, pigmentation and bioactivity in marine Pseudoalteromonas.</title>
        <authorList>
            <person name="Sonnenschein E.C."/>
            <person name="Bech P.K."/>
        </authorList>
    </citation>
    <scope>NUCLEOTIDE SEQUENCE</scope>
    <source>
        <strain evidence="6">S3790</strain>
        <strain evidence="7 8">S3895</strain>
    </source>
</reference>
<dbReference type="InterPro" id="IPR010652">
    <property type="entry name" value="DUF1232"/>
</dbReference>
<evidence type="ECO:0000313" key="6">
    <source>
        <dbReference type="EMBL" id="TMO69430.1"/>
    </source>
</evidence>
<evidence type="ECO:0000256" key="4">
    <source>
        <dbReference type="ARBA" id="ARBA00023136"/>
    </source>
</evidence>
<reference evidence="9" key="2">
    <citation type="submission" date="2019-06" db="EMBL/GenBank/DDBJ databases">
        <title>Co-occurence of chitin degradation, pigmentation and bioactivity in marine Pseudoalteromonas.</title>
        <authorList>
            <person name="Sonnenschein E.C."/>
            <person name="Bech P.K."/>
        </authorList>
    </citation>
    <scope>NUCLEOTIDE SEQUENCE [LARGE SCALE GENOMIC DNA]</scope>
    <source>
        <strain evidence="9">S3790</strain>
    </source>
</reference>
<evidence type="ECO:0000256" key="1">
    <source>
        <dbReference type="ARBA" id="ARBA00004127"/>
    </source>
</evidence>
<feature type="domain" description="DUF1232" evidence="5">
    <location>
        <begin position="84"/>
        <end position="115"/>
    </location>
</feature>
<dbReference type="Proteomes" id="UP000307217">
    <property type="component" value="Unassembled WGS sequence"/>
</dbReference>
<protein>
    <recommendedName>
        <fullName evidence="5">DUF1232 domain-containing protein</fullName>
    </recommendedName>
</protein>
<comment type="caution">
    <text evidence="6">The sequence shown here is derived from an EMBL/GenBank/DDBJ whole genome shotgun (WGS) entry which is preliminary data.</text>
</comment>
<dbReference type="AlphaFoldDB" id="A0A5S3VBK2"/>
<comment type="subcellular location">
    <subcellularLocation>
        <location evidence="1">Endomembrane system</location>
        <topology evidence="1">Multi-pass membrane protein</topology>
    </subcellularLocation>
</comment>
<keyword evidence="4" id="KW-0472">Membrane</keyword>
<gene>
    <name evidence="6" type="ORF">CWC19_04470</name>
    <name evidence="7" type="ORF">CWC20_03135</name>
</gene>
<dbReference type="EMBL" id="PNBW01000019">
    <property type="protein sequence ID" value="TMO77600.1"/>
    <property type="molecule type" value="Genomic_DNA"/>
</dbReference>
<dbReference type="OrthoDB" id="9813247at2"/>
<keyword evidence="8" id="KW-1185">Reference proteome</keyword>
<keyword evidence="3" id="KW-1133">Transmembrane helix</keyword>
<dbReference type="EMBL" id="PNBX01000015">
    <property type="protein sequence ID" value="TMO69430.1"/>
    <property type="molecule type" value="Genomic_DNA"/>
</dbReference>
<evidence type="ECO:0000313" key="9">
    <source>
        <dbReference type="Proteomes" id="UP000307217"/>
    </source>
</evidence>
<dbReference type="RefSeq" id="WP_138590375.1">
    <property type="nucleotide sequence ID" value="NZ_PNBW01000019.1"/>
</dbReference>
<name>A0A5S3VBK2_9GAMM</name>
<evidence type="ECO:0000256" key="2">
    <source>
        <dbReference type="ARBA" id="ARBA00022692"/>
    </source>
</evidence>
<dbReference type="GO" id="GO:0012505">
    <property type="term" value="C:endomembrane system"/>
    <property type="evidence" value="ECO:0007669"/>
    <property type="project" value="UniProtKB-SubCell"/>
</dbReference>
<sequence length="182" mass="20935">MPIEISFELSDADLAHFRTMMQNVIAKSSHADEQEVIRKARALVLEMEQAELPEFVRTRMTSLALLIDAVQDAEWQVPEEEKQAIILSLAYFSEPEDVVPDHIPGLGYIDDAIMIELVLQDLSLDLKAYREFCSFRATEEARRGDNAKVDRESWLEGTRTQLRASMRRNRKSAKPRLLSRIM</sequence>
<reference evidence="6 9" key="1">
    <citation type="submission" date="2018-01" db="EMBL/GenBank/DDBJ databases">
        <authorList>
            <person name="Paulsen S."/>
            <person name="Gram L.K."/>
        </authorList>
    </citation>
    <scope>NUCLEOTIDE SEQUENCE [LARGE SCALE GENOMIC DNA]</scope>
    <source>
        <strain evidence="6 9">S3790</strain>
        <strain evidence="7">S3895</strain>
    </source>
</reference>
<evidence type="ECO:0000313" key="8">
    <source>
        <dbReference type="Proteomes" id="UP000307164"/>
    </source>
</evidence>
<evidence type="ECO:0000256" key="3">
    <source>
        <dbReference type="ARBA" id="ARBA00022989"/>
    </source>
</evidence>
<dbReference type="Proteomes" id="UP000307164">
    <property type="component" value="Unassembled WGS sequence"/>
</dbReference>